<dbReference type="Pfam" id="PF04203">
    <property type="entry name" value="Sortase"/>
    <property type="match status" value="1"/>
</dbReference>
<name>A0A2N5M9Q0_9BACI</name>
<dbReference type="InterPro" id="IPR053525">
    <property type="entry name" value="Sortase_D"/>
</dbReference>
<evidence type="ECO:0000256" key="2">
    <source>
        <dbReference type="SAM" id="Phobius"/>
    </source>
</evidence>
<comment type="caution">
    <text evidence="3">The sequence shown here is derived from an EMBL/GenBank/DDBJ whole genome shotgun (WGS) entry which is preliminary data.</text>
</comment>
<dbReference type="AlphaFoldDB" id="A0A2N5M9Q0"/>
<sequence length="203" mass="23220">MKRKSKVFWIGIIIMLAGFGFIVHSLFQISNQSHLQDQALKNANKIVNSPSSKDKTKKEIKTEQTKTINSFQTGDIIGILTIPVLKSELPIIEGTHEDDLAKGVGHYSKSALPDQENQILLSGHRDTVFRKLGDLKKGDILEIKMPSETYRYEIYKLYIVDKDNTTVIRNTAPKEILTLSTYYPFYFVENAPERYIIEAKRIQ</sequence>
<dbReference type="InterPro" id="IPR023365">
    <property type="entry name" value="Sortase_dom-sf"/>
</dbReference>
<dbReference type="InterPro" id="IPR041999">
    <property type="entry name" value="Sortase_D_1"/>
</dbReference>
<dbReference type="NCBIfam" id="NF033746">
    <property type="entry name" value="class_D_sortase"/>
    <property type="match status" value="1"/>
</dbReference>
<accession>A0A2N5M9Q0</accession>
<keyword evidence="4" id="KW-1185">Reference proteome</keyword>
<dbReference type="Gene3D" id="2.40.260.10">
    <property type="entry name" value="Sortase"/>
    <property type="match status" value="1"/>
</dbReference>
<dbReference type="SUPFAM" id="SSF63817">
    <property type="entry name" value="Sortase"/>
    <property type="match status" value="1"/>
</dbReference>
<feature type="transmembrane region" description="Helical" evidence="2">
    <location>
        <begin position="7"/>
        <end position="27"/>
    </location>
</feature>
<dbReference type="NCBIfam" id="TIGR01076">
    <property type="entry name" value="sortase_fam"/>
    <property type="match status" value="1"/>
</dbReference>
<keyword evidence="2" id="KW-1133">Transmembrane helix</keyword>
<proteinExistence type="predicted"/>
<dbReference type="EMBL" id="PGUY01000013">
    <property type="protein sequence ID" value="PLT31079.1"/>
    <property type="molecule type" value="Genomic_DNA"/>
</dbReference>
<protein>
    <submittedName>
        <fullName evidence="3">Class D sortase</fullName>
    </submittedName>
</protein>
<dbReference type="CDD" id="cd05828">
    <property type="entry name" value="Sortase_D_1"/>
    <property type="match status" value="1"/>
</dbReference>
<keyword evidence="1" id="KW-0378">Hydrolase</keyword>
<evidence type="ECO:0000313" key="3">
    <source>
        <dbReference type="EMBL" id="PLT31079.1"/>
    </source>
</evidence>
<evidence type="ECO:0000256" key="1">
    <source>
        <dbReference type="ARBA" id="ARBA00022801"/>
    </source>
</evidence>
<evidence type="ECO:0000313" key="4">
    <source>
        <dbReference type="Proteomes" id="UP000234748"/>
    </source>
</evidence>
<gene>
    <name evidence="3" type="ORF">CUU66_04575</name>
</gene>
<dbReference type="Proteomes" id="UP000234748">
    <property type="component" value="Unassembled WGS sequence"/>
</dbReference>
<keyword evidence="2" id="KW-0812">Transmembrane</keyword>
<dbReference type="GO" id="GO:0016787">
    <property type="term" value="F:hydrolase activity"/>
    <property type="evidence" value="ECO:0007669"/>
    <property type="project" value="UniProtKB-KW"/>
</dbReference>
<reference evidence="3 4" key="1">
    <citation type="submission" date="2017-11" db="EMBL/GenBank/DDBJ databases">
        <title>Comparitive Functional Genomics of Dry Heat Resistant strains isolated from the Viking Spacecraft.</title>
        <authorList>
            <person name="Seuylemezian A."/>
            <person name="Cooper K."/>
            <person name="Vaishampayan P."/>
        </authorList>
    </citation>
    <scope>NUCLEOTIDE SEQUENCE [LARGE SCALE GENOMIC DNA]</scope>
    <source>
        <strain evidence="3 4">V1-29</strain>
    </source>
</reference>
<dbReference type="OrthoDB" id="165822at2"/>
<dbReference type="InterPro" id="IPR005754">
    <property type="entry name" value="Sortase"/>
</dbReference>
<keyword evidence="2" id="KW-0472">Membrane</keyword>
<organism evidence="3 4">
    <name type="scientific">Peribacillus deserti</name>
    <dbReference type="NCBI Taxonomy" id="673318"/>
    <lineage>
        <taxon>Bacteria</taxon>
        <taxon>Bacillati</taxon>
        <taxon>Bacillota</taxon>
        <taxon>Bacilli</taxon>
        <taxon>Bacillales</taxon>
        <taxon>Bacillaceae</taxon>
        <taxon>Peribacillus</taxon>
    </lineage>
</organism>